<dbReference type="KEGG" id="qsa:O6P43_001679"/>
<accession>A0AAD7VPE3</accession>
<dbReference type="InterPro" id="IPR045053">
    <property type="entry name" value="MAN-like"/>
</dbReference>
<keyword evidence="5" id="KW-0326">Glycosidase</keyword>
<dbReference type="PANTHER" id="PTHR31451">
    <property type="match status" value="1"/>
</dbReference>
<dbReference type="InterPro" id="IPR001547">
    <property type="entry name" value="Glyco_hydro_5"/>
</dbReference>
<dbReference type="Gene3D" id="3.20.20.80">
    <property type="entry name" value="Glycosidases"/>
    <property type="match status" value="1"/>
</dbReference>
<comment type="similarity">
    <text evidence="2">Belongs to the glycosyl hydrolase 5 (cellulase A) family.</text>
</comment>
<feature type="domain" description="Glycoside hydrolase family 5" evidence="6">
    <location>
        <begin position="3"/>
        <end position="126"/>
    </location>
</feature>
<dbReference type="EC" id="3.2.1.78" evidence="3"/>
<dbReference type="Pfam" id="PF26410">
    <property type="entry name" value="GH5_mannosidase"/>
    <property type="match status" value="1"/>
</dbReference>
<dbReference type="AlphaFoldDB" id="A0AAD7VPE3"/>
<dbReference type="Proteomes" id="UP001163823">
    <property type="component" value="Chromosome 1"/>
</dbReference>
<dbReference type="SUPFAM" id="SSF51445">
    <property type="entry name" value="(Trans)glycosidases"/>
    <property type="match status" value="1"/>
</dbReference>
<keyword evidence="4" id="KW-0378">Hydrolase</keyword>
<keyword evidence="8" id="KW-1185">Reference proteome</keyword>
<organism evidence="7 8">
    <name type="scientific">Quillaja saponaria</name>
    <name type="common">Soap bark tree</name>
    <dbReference type="NCBI Taxonomy" id="32244"/>
    <lineage>
        <taxon>Eukaryota</taxon>
        <taxon>Viridiplantae</taxon>
        <taxon>Streptophyta</taxon>
        <taxon>Embryophyta</taxon>
        <taxon>Tracheophyta</taxon>
        <taxon>Spermatophyta</taxon>
        <taxon>Magnoliopsida</taxon>
        <taxon>eudicotyledons</taxon>
        <taxon>Gunneridae</taxon>
        <taxon>Pentapetalae</taxon>
        <taxon>rosids</taxon>
        <taxon>fabids</taxon>
        <taxon>Fabales</taxon>
        <taxon>Quillajaceae</taxon>
        <taxon>Quillaja</taxon>
    </lineage>
</organism>
<dbReference type="PANTHER" id="PTHR31451:SF53">
    <property type="entry name" value="MANNAN ENDO-1,4-BETA-MANNOSIDASE"/>
    <property type="match status" value="1"/>
</dbReference>
<protein>
    <recommendedName>
        <fullName evidence="3">mannan endo-1,4-beta-mannosidase</fullName>
        <ecNumber evidence="3">3.2.1.78</ecNumber>
    </recommendedName>
</protein>
<dbReference type="InterPro" id="IPR017853">
    <property type="entry name" value="GH"/>
</dbReference>
<evidence type="ECO:0000259" key="6">
    <source>
        <dbReference type="Pfam" id="PF26410"/>
    </source>
</evidence>
<evidence type="ECO:0000256" key="3">
    <source>
        <dbReference type="ARBA" id="ARBA00012706"/>
    </source>
</evidence>
<comment type="catalytic activity">
    <reaction evidence="1">
        <text>Random hydrolysis of (1-&gt;4)-beta-D-mannosidic linkages in mannans, galactomannans and glucomannans.</text>
        <dbReference type="EC" id="3.2.1.78"/>
    </reaction>
</comment>
<evidence type="ECO:0000256" key="4">
    <source>
        <dbReference type="ARBA" id="ARBA00022801"/>
    </source>
</evidence>
<dbReference type="EMBL" id="JARAOO010000001">
    <property type="protein sequence ID" value="KAJ7982569.1"/>
    <property type="molecule type" value="Genomic_DNA"/>
</dbReference>
<name>A0AAD7VPE3_QUISA</name>
<dbReference type="GO" id="GO:0016985">
    <property type="term" value="F:mannan endo-1,4-beta-mannosidase activity"/>
    <property type="evidence" value="ECO:0007669"/>
    <property type="project" value="UniProtKB-EC"/>
</dbReference>
<proteinExistence type="inferred from homology"/>
<reference evidence="7 8" key="1">
    <citation type="journal article" date="2023" name="Science">
        <title>Elucidation of the pathway for biosynthesis of saponin adjuvants from the soapbark tree.</title>
        <authorList>
            <person name="Reed J."/>
            <person name="Orme A."/>
            <person name="El-Demerdash A."/>
            <person name="Owen C."/>
            <person name="Martin L.B.B."/>
            <person name="Misra R.C."/>
            <person name="Kikuchi S."/>
            <person name="Rejzek M."/>
            <person name="Martin A.C."/>
            <person name="Harkess A."/>
            <person name="Leebens-Mack J."/>
            <person name="Louveau T."/>
            <person name="Stephenson M.J."/>
            <person name="Osbourn A."/>
        </authorList>
    </citation>
    <scope>NUCLEOTIDE SEQUENCE [LARGE SCALE GENOMIC DNA]</scope>
    <source>
        <strain evidence="7">S10</strain>
    </source>
</reference>
<evidence type="ECO:0000256" key="1">
    <source>
        <dbReference type="ARBA" id="ARBA00001678"/>
    </source>
</evidence>
<evidence type="ECO:0000313" key="7">
    <source>
        <dbReference type="EMBL" id="KAJ7982569.1"/>
    </source>
</evidence>
<evidence type="ECO:0000313" key="8">
    <source>
        <dbReference type="Proteomes" id="UP001163823"/>
    </source>
</evidence>
<evidence type="ECO:0000256" key="5">
    <source>
        <dbReference type="ARBA" id="ARBA00023295"/>
    </source>
</evidence>
<sequence>MQALDFVVLEARKYRVKLILSLSNNYHDFGGRPQYVQWAEDARVPVSNDDDFYTNPIIKAYYKNHIKLVLTRINTVTKITYKDDATIMTWELMNEPRCQVDFSGKTINGWVHEMAAYVKSIDNKHLYRHRRFLWELSSR</sequence>
<evidence type="ECO:0000256" key="2">
    <source>
        <dbReference type="ARBA" id="ARBA00005641"/>
    </source>
</evidence>
<comment type="caution">
    <text evidence="7">The sequence shown here is derived from an EMBL/GenBank/DDBJ whole genome shotgun (WGS) entry which is preliminary data.</text>
</comment>
<gene>
    <name evidence="7" type="ORF">O6P43_001679</name>
</gene>